<feature type="transmembrane region" description="Helical" evidence="6">
    <location>
        <begin position="149"/>
        <end position="171"/>
    </location>
</feature>
<comment type="similarity">
    <text evidence="6">Belongs to the TVP38/TMEM64 family.</text>
</comment>
<comment type="subcellular location">
    <subcellularLocation>
        <location evidence="1 6">Cell membrane</location>
        <topology evidence="1 6">Multi-pass membrane protein</topology>
    </subcellularLocation>
</comment>
<dbReference type="AlphaFoldDB" id="A0A1M6F210"/>
<evidence type="ECO:0000256" key="5">
    <source>
        <dbReference type="ARBA" id="ARBA00023136"/>
    </source>
</evidence>
<keyword evidence="2 6" id="KW-1003">Cell membrane</keyword>
<dbReference type="Proteomes" id="UP000184241">
    <property type="component" value="Unassembled WGS sequence"/>
</dbReference>
<evidence type="ECO:0000259" key="7">
    <source>
        <dbReference type="Pfam" id="PF09335"/>
    </source>
</evidence>
<feature type="transmembrane region" description="Helical" evidence="6">
    <location>
        <begin position="178"/>
        <end position="198"/>
    </location>
</feature>
<dbReference type="InterPro" id="IPR032816">
    <property type="entry name" value="VTT_dom"/>
</dbReference>
<protein>
    <recommendedName>
        <fullName evidence="6">TVP38/TMEM64 family membrane protein</fullName>
    </recommendedName>
</protein>
<dbReference type="EMBL" id="FQXU01000025">
    <property type="protein sequence ID" value="SHI91649.1"/>
    <property type="molecule type" value="Genomic_DNA"/>
</dbReference>
<gene>
    <name evidence="8" type="ORF">SAMN02745941_04559</name>
</gene>
<reference evidence="8 9" key="1">
    <citation type="submission" date="2016-11" db="EMBL/GenBank/DDBJ databases">
        <authorList>
            <person name="Jaros S."/>
            <person name="Januszkiewicz K."/>
            <person name="Wedrychowicz H."/>
        </authorList>
    </citation>
    <scope>NUCLEOTIDE SEQUENCE [LARGE SCALE GENOMIC DNA]</scope>
    <source>
        <strain evidence="8 9">DSM 6191</strain>
    </source>
</reference>
<evidence type="ECO:0000256" key="3">
    <source>
        <dbReference type="ARBA" id="ARBA00022692"/>
    </source>
</evidence>
<dbReference type="PANTHER" id="PTHR12677">
    <property type="entry name" value="GOLGI APPARATUS MEMBRANE PROTEIN TVP38-RELATED"/>
    <property type="match status" value="1"/>
</dbReference>
<evidence type="ECO:0000313" key="8">
    <source>
        <dbReference type="EMBL" id="SHI91649.1"/>
    </source>
</evidence>
<proteinExistence type="inferred from homology"/>
<accession>A0A1M6F210</accession>
<dbReference type="InterPro" id="IPR015414">
    <property type="entry name" value="TMEM64"/>
</dbReference>
<feature type="domain" description="VTT" evidence="7">
    <location>
        <begin position="73"/>
        <end position="198"/>
    </location>
</feature>
<keyword evidence="3 6" id="KW-0812">Transmembrane</keyword>
<keyword evidence="5 6" id="KW-0472">Membrane</keyword>
<evidence type="ECO:0000256" key="4">
    <source>
        <dbReference type="ARBA" id="ARBA00022989"/>
    </source>
</evidence>
<evidence type="ECO:0000256" key="6">
    <source>
        <dbReference type="RuleBase" id="RU366058"/>
    </source>
</evidence>
<dbReference type="Pfam" id="PF09335">
    <property type="entry name" value="VTT_dom"/>
    <property type="match status" value="1"/>
</dbReference>
<evidence type="ECO:0000256" key="2">
    <source>
        <dbReference type="ARBA" id="ARBA00022475"/>
    </source>
</evidence>
<evidence type="ECO:0000313" key="9">
    <source>
        <dbReference type="Proteomes" id="UP000184241"/>
    </source>
</evidence>
<sequence>MIYMKEFIKKQKIKLLLIPLIIAAIVLMVQYYSKIVLVFKDIESIKGIILGYGNYSFIIYIALQIVQIVIFFIPGDIMQISAGFIFGPIRGFLLSFLGICLGTSIVFFISRKLGKPFVNKLVSEKDTWIIHKLEKLKEHPKRDKKLRKIVFFTYLIPGIPKDILGYICGVSEIRYKDFIIYSSIARIPALFVSSFFGYKLSFDNWKLLAIIAIISVIVIVISIITGKKIISSIDD</sequence>
<dbReference type="GO" id="GO:0005886">
    <property type="term" value="C:plasma membrane"/>
    <property type="evidence" value="ECO:0007669"/>
    <property type="project" value="UniProtKB-SubCell"/>
</dbReference>
<dbReference type="PANTHER" id="PTHR12677:SF59">
    <property type="entry name" value="GOLGI APPARATUS MEMBRANE PROTEIN TVP38-RELATED"/>
    <property type="match status" value="1"/>
</dbReference>
<keyword evidence="4 6" id="KW-1133">Transmembrane helix</keyword>
<feature type="transmembrane region" description="Helical" evidence="6">
    <location>
        <begin position="204"/>
        <end position="224"/>
    </location>
</feature>
<organism evidence="8 9">
    <name type="scientific">Clostridium intestinale DSM 6191</name>
    <dbReference type="NCBI Taxonomy" id="1121320"/>
    <lineage>
        <taxon>Bacteria</taxon>
        <taxon>Bacillati</taxon>
        <taxon>Bacillota</taxon>
        <taxon>Clostridia</taxon>
        <taxon>Eubacteriales</taxon>
        <taxon>Clostridiaceae</taxon>
        <taxon>Clostridium</taxon>
    </lineage>
</organism>
<feature type="transmembrane region" description="Helical" evidence="6">
    <location>
        <begin position="85"/>
        <end position="109"/>
    </location>
</feature>
<evidence type="ECO:0000256" key="1">
    <source>
        <dbReference type="ARBA" id="ARBA00004651"/>
    </source>
</evidence>
<name>A0A1M6F210_9CLOT</name>
<feature type="transmembrane region" description="Helical" evidence="6">
    <location>
        <begin position="12"/>
        <end position="32"/>
    </location>
</feature>
<feature type="transmembrane region" description="Helical" evidence="6">
    <location>
        <begin position="52"/>
        <end position="73"/>
    </location>
</feature>